<keyword evidence="1 2" id="KW-0129">CBS domain</keyword>
<feature type="domain" description="CBS" evidence="3">
    <location>
        <begin position="77"/>
        <end position="135"/>
    </location>
</feature>
<dbReference type="AlphaFoldDB" id="A0A1Y6ERJ9"/>
<accession>A0A1Y6ERJ9</accession>
<keyword evidence="5" id="KW-1185">Reference proteome</keyword>
<dbReference type="PANTHER" id="PTHR43080">
    <property type="entry name" value="CBS DOMAIN-CONTAINING PROTEIN CBSX3, MITOCHONDRIAL"/>
    <property type="match status" value="1"/>
</dbReference>
<dbReference type="Pfam" id="PF00571">
    <property type="entry name" value="CBS"/>
    <property type="match status" value="2"/>
</dbReference>
<evidence type="ECO:0000256" key="1">
    <source>
        <dbReference type="ARBA" id="ARBA00023122"/>
    </source>
</evidence>
<dbReference type="PROSITE" id="PS51371">
    <property type="entry name" value="CBS"/>
    <property type="match status" value="2"/>
</dbReference>
<dbReference type="RefSeq" id="WP_086434337.1">
    <property type="nucleotide sequence ID" value="NZ_FXWH01000001.1"/>
</dbReference>
<dbReference type="Gene3D" id="3.10.580.10">
    <property type="entry name" value="CBS-domain"/>
    <property type="match status" value="1"/>
</dbReference>
<evidence type="ECO:0000259" key="3">
    <source>
        <dbReference type="PROSITE" id="PS51371"/>
    </source>
</evidence>
<proteinExistence type="predicted"/>
<organism evidence="4 5">
    <name type="scientific">Pseudidiomarina planktonica</name>
    <dbReference type="NCBI Taxonomy" id="1323738"/>
    <lineage>
        <taxon>Bacteria</taxon>
        <taxon>Pseudomonadati</taxon>
        <taxon>Pseudomonadota</taxon>
        <taxon>Gammaproteobacteria</taxon>
        <taxon>Alteromonadales</taxon>
        <taxon>Idiomarinaceae</taxon>
        <taxon>Pseudidiomarina</taxon>
    </lineage>
</organism>
<dbReference type="OrthoDB" id="9790355at2"/>
<dbReference type="InterPro" id="IPR044729">
    <property type="entry name" value="CBS_bac"/>
</dbReference>
<protein>
    <submittedName>
        <fullName evidence="4">CBS domain-containing protein</fullName>
    </submittedName>
</protein>
<reference evidence="5" key="1">
    <citation type="submission" date="2017-04" db="EMBL/GenBank/DDBJ databases">
        <authorList>
            <person name="Varghese N."/>
            <person name="Submissions S."/>
        </authorList>
    </citation>
    <scope>NUCLEOTIDE SEQUENCE [LARGE SCALE GENOMIC DNA]</scope>
</reference>
<name>A0A1Y6ERJ9_9GAMM</name>
<sequence>MQSVQVSEYMNRHPVVFHENMAIEEAVELLLKTEQRGGPVVDDKKKVIGFLSEQDCLATMLRDTYHKEQTATVGDCMFRGDVLTVKLDAAVMDLAQNMSAHKPKIYPVTDYQHKLVGIVSRTDILRALDMHLRDSYDQKTKKTKSR</sequence>
<dbReference type="EMBL" id="FXWH01000001">
    <property type="protein sequence ID" value="SMQ65314.1"/>
    <property type="molecule type" value="Genomic_DNA"/>
</dbReference>
<dbReference type="InterPro" id="IPR000644">
    <property type="entry name" value="CBS_dom"/>
</dbReference>
<dbReference type="CDD" id="cd04629">
    <property type="entry name" value="CBS_pair_bac"/>
    <property type="match status" value="1"/>
</dbReference>
<dbReference type="InterPro" id="IPR051257">
    <property type="entry name" value="Diverse_CBS-Domain"/>
</dbReference>
<dbReference type="SMART" id="SM00116">
    <property type="entry name" value="CBS"/>
    <property type="match status" value="2"/>
</dbReference>
<dbReference type="PANTHER" id="PTHR43080:SF2">
    <property type="entry name" value="CBS DOMAIN-CONTAINING PROTEIN"/>
    <property type="match status" value="1"/>
</dbReference>
<dbReference type="SUPFAM" id="SSF54631">
    <property type="entry name" value="CBS-domain pair"/>
    <property type="match status" value="1"/>
</dbReference>
<gene>
    <name evidence="4" type="ORF">SAMN06297229_1237</name>
</gene>
<dbReference type="Proteomes" id="UP000194450">
    <property type="component" value="Unassembled WGS sequence"/>
</dbReference>
<evidence type="ECO:0000313" key="4">
    <source>
        <dbReference type="EMBL" id="SMQ65314.1"/>
    </source>
</evidence>
<dbReference type="InterPro" id="IPR046342">
    <property type="entry name" value="CBS_dom_sf"/>
</dbReference>
<feature type="domain" description="CBS" evidence="3">
    <location>
        <begin position="10"/>
        <end position="68"/>
    </location>
</feature>
<evidence type="ECO:0000256" key="2">
    <source>
        <dbReference type="PROSITE-ProRule" id="PRU00703"/>
    </source>
</evidence>
<evidence type="ECO:0000313" key="5">
    <source>
        <dbReference type="Proteomes" id="UP000194450"/>
    </source>
</evidence>